<evidence type="ECO:0000313" key="5">
    <source>
        <dbReference type="Proteomes" id="UP001519311"/>
    </source>
</evidence>
<sequence>MVWTQCIESRPFAEHRLVCFPHAGGSPYFYRGWGKALEEFEAHTVCYPGRAERMAESPATDLKAMARQIAASIRPLVESRPTVFFGHSMGAIVAYETACALEEDGAGATHLFASGARAPQLMRGDAAAAARWDDDAIVRNLVELGGTDAQMLRNPDFLELVMPYVGADFRMLSSYTAGERAPLGCAVTALVGTSDPRVTTEQADAWRESTRGPFRRVSLPGDHFYLAAAPPFGLVREAATG</sequence>
<dbReference type="SMART" id="SM00824">
    <property type="entry name" value="PKS_TE"/>
    <property type="match status" value="1"/>
</dbReference>
<dbReference type="Pfam" id="PF00975">
    <property type="entry name" value="Thioesterase"/>
    <property type="match status" value="1"/>
</dbReference>
<reference evidence="4 5" key="1">
    <citation type="submission" date="2021-03" db="EMBL/GenBank/DDBJ databases">
        <title>Sequencing the genomes of 1000 actinobacteria strains.</title>
        <authorList>
            <person name="Klenk H.-P."/>
        </authorList>
    </citation>
    <scope>NUCLEOTIDE SEQUENCE [LARGE SCALE GENOMIC DNA]</scope>
    <source>
        <strain evidence="4 5">DSM 40843</strain>
    </source>
</reference>
<keyword evidence="2" id="KW-0378">Hydrolase</keyword>
<dbReference type="Proteomes" id="UP001519311">
    <property type="component" value="Unassembled WGS sequence"/>
</dbReference>
<comment type="caution">
    <text evidence="4">The sequence shown here is derived from an EMBL/GenBank/DDBJ whole genome shotgun (WGS) entry which is preliminary data.</text>
</comment>
<keyword evidence="5" id="KW-1185">Reference proteome</keyword>
<dbReference type="InterPro" id="IPR001031">
    <property type="entry name" value="Thioesterase"/>
</dbReference>
<dbReference type="InterPro" id="IPR020802">
    <property type="entry name" value="TesA-like"/>
</dbReference>
<evidence type="ECO:0000256" key="2">
    <source>
        <dbReference type="ARBA" id="ARBA00022801"/>
    </source>
</evidence>
<dbReference type="PANTHER" id="PTHR11487">
    <property type="entry name" value="THIOESTERASE"/>
    <property type="match status" value="1"/>
</dbReference>
<dbReference type="InterPro" id="IPR012223">
    <property type="entry name" value="TEII"/>
</dbReference>
<dbReference type="EMBL" id="JAGINS010000001">
    <property type="protein sequence ID" value="MBP2360590.1"/>
    <property type="molecule type" value="Genomic_DNA"/>
</dbReference>
<evidence type="ECO:0000259" key="3">
    <source>
        <dbReference type="SMART" id="SM00824"/>
    </source>
</evidence>
<dbReference type="PANTHER" id="PTHR11487:SF0">
    <property type="entry name" value="S-ACYL FATTY ACID SYNTHASE THIOESTERASE, MEDIUM CHAIN"/>
    <property type="match status" value="1"/>
</dbReference>
<dbReference type="InterPro" id="IPR029058">
    <property type="entry name" value="AB_hydrolase_fold"/>
</dbReference>
<dbReference type="GeneID" id="97343322"/>
<evidence type="ECO:0000256" key="1">
    <source>
        <dbReference type="ARBA" id="ARBA00007169"/>
    </source>
</evidence>
<dbReference type="SUPFAM" id="SSF53474">
    <property type="entry name" value="alpha/beta-Hydrolases"/>
    <property type="match status" value="1"/>
</dbReference>
<accession>A0ABS4V9J5</accession>
<protein>
    <submittedName>
        <fullName evidence="4">Surfactin synthase thioesterase subunit</fullName>
    </submittedName>
</protein>
<proteinExistence type="inferred from homology"/>
<comment type="similarity">
    <text evidence="1">Belongs to the thioesterase family.</text>
</comment>
<dbReference type="RefSeq" id="WP_056793421.1">
    <property type="nucleotide sequence ID" value="NZ_BMWJ01000004.1"/>
</dbReference>
<evidence type="ECO:0000313" key="4">
    <source>
        <dbReference type="EMBL" id="MBP2360590.1"/>
    </source>
</evidence>
<gene>
    <name evidence="4" type="ORF">JOF59_002990</name>
</gene>
<organism evidence="4 5">
    <name type="scientific">Streptomyces clavifer</name>
    <dbReference type="NCBI Taxonomy" id="68188"/>
    <lineage>
        <taxon>Bacteria</taxon>
        <taxon>Bacillati</taxon>
        <taxon>Actinomycetota</taxon>
        <taxon>Actinomycetes</taxon>
        <taxon>Kitasatosporales</taxon>
        <taxon>Streptomycetaceae</taxon>
        <taxon>Streptomyces</taxon>
    </lineage>
</organism>
<name>A0ABS4V9J5_9ACTN</name>
<dbReference type="Gene3D" id="3.40.50.1820">
    <property type="entry name" value="alpha/beta hydrolase"/>
    <property type="match status" value="1"/>
</dbReference>
<feature type="domain" description="Thioesterase TesA-like" evidence="3">
    <location>
        <begin position="18"/>
        <end position="226"/>
    </location>
</feature>